<sequence>MHNSLQQIEVFHLEFLRWFGSKTDPKHYALKGGVNMRFFFGSIRYSEDMDLDLSDIRVDVLQDIVLKILITQTFIDNLRPYGIQRVSIQDMAKAKQTETTQRFKIHLITFAGEDLFTKIEFSRR</sequence>
<dbReference type="Gene3D" id="3.10.450.620">
    <property type="entry name" value="JHP933, nucleotidyltransferase-like core domain"/>
    <property type="match status" value="1"/>
</dbReference>
<proteinExistence type="predicted"/>
<dbReference type="EMBL" id="BARU01012798">
    <property type="protein sequence ID" value="GAH31443.1"/>
    <property type="molecule type" value="Genomic_DNA"/>
</dbReference>
<comment type="caution">
    <text evidence="1">The sequence shown here is derived from an EMBL/GenBank/DDBJ whole genome shotgun (WGS) entry which is preliminary data.</text>
</comment>
<reference evidence="1" key="1">
    <citation type="journal article" date="2014" name="Front. Microbiol.">
        <title>High frequency of phylogenetically diverse reductive dehalogenase-homologous genes in deep subseafloor sedimentary metagenomes.</title>
        <authorList>
            <person name="Kawai M."/>
            <person name="Futagami T."/>
            <person name="Toyoda A."/>
            <person name="Takaki Y."/>
            <person name="Nishi S."/>
            <person name="Hori S."/>
            <person name="Arai W."/>
            <person name="Tsubouchi T."/>
            <person name="Morono Y."/>
            <person name="Uchiyama I."/>
            <person name="Ito T."/>
            <person name="Fujiyama A."/>
            <person name="Inagaki F."/>
            <person name="Takami H."/>
        </authorList>
    </citation>
    <scope>NUCLEOTIDE SEQUENCE</scope>
    <source>
        <strain evidence="1">Expedition CK06-06</strain>
    </source>
</reference>
<accession>X1GEI1</accession>
<name>X1GEI1_9ZZZZ</name>
<feature type="non-terminal residue" evidence="1">
    <location>
        <position position="124"/>
    </location>
</feature>
<protein>
    <recommendedName>
        <fullName evidence="2">Nucleotidyl transferase AbiEii/AbiGii toxin family protein</fullName>
    </recommendedName>
</protein>
<dbReference type="InterPro" id="IPR014942">
    <property type="entry name" value="AbiEii"/>
</dbReference>
<evidence type="ECO:0000313" key="1">
    <source>
        <dbReference type="EMBL" id="GAH31443.1"/>
    </source>
</evidence>
<evidence type="ECO:0008006" key="2">
    <source>
        <dbReference type="Google" id="ProtNLM"/>
    </source>
</evidence>
<dbReference type="AlphaFoldDB" id="X1GEI1"/>
<dbReference type="Pfam" id="PF08843">
    <property type="entry name" value="AbiEii"/>
    <property type="match status" value="1"/>
</dbReference>
<organism evidence="1">
    <name type="scientific">marine sediment metagenome</name>
    <dbReference type="NCBI Taxonomy" id="412755"/>
    <lineage>
        <taxon>unclassified sequences</taxon>
        <taxon>metagenomes</taxon>
        <taxon>ecological metagenomes</taxon>
    </lineage>
</organism>
<gene>
    <name evidence="1" type="ORF">S03H2_23432</name>
</gene>